<accession>A0A9W8CVZ3</accession>
<name>A0A9W8CVZ3_9FUNG</name>
<evidence type="ECO:0000256" key="1">
    <source>
        <dbReference type="ARBA" id="ARBA00006485"/>
    </source>
</evidence>
<evidence type="ECO:0000256" key="8">
    <source>
        <dbReference type="ARBA" id="ARBA00049280"/>
    </source>
</evidence>
<dbReference type="SUPFAM" id="SSF56112">
    <property type="entry name" value="Protein kinase-like (PK-like)"/>
    <property type="match status" value="1"/>
</dbReference>
<dbReference type="InterPro" id="IPR000719">
    <property type="entry name" value="Prot_kinase_dom"/>
</dbReference>
<dbReference type="InterPro" id="IPR011009">
    <property type="entry name" value="Kinase-like_dom_sf"/>
</dbReference>
<sequence length="749" mass="84524">MSNSEGHALAQPGGHRVPRTAHGGHSPRERDDRSLRERDGHGLRERGGHSYRERDSRGFRERSGRPPREWGPPGHDYDRRSRRDDGDWRQHRHSRPHEHSERADRNHRVEEYPPHARKYGDASHHSSRNGSQAPRHHSRGRTPADDTRGSSRTRHAGHADERARRGGRYDHSRNHYMHRYGSEANRRDGGTYRHDGDAHRFDGDTYRHGGDANRFHRKRSRSRSFAEDPYPMHKRPHDEAGDIARPREGEYAQVRGQHRSQSRPPQESRGRYGRFGDTRDESLRGSRRDGDSESHDWASRFQPPPPPPGLPPPPPGLPPPPPGLPPLPPPPPPPESPPPLPSTTDVQGGAVGPASRNAIRIAGIARGGHHDVAAGGSSTAETPLRPLHGVSDAGLAGGSPLTPATPKQRSPADGIQLYTRISMVGEGTYGKVYKARNKETGQVVALKRMRIDLEREGFPITAMREIRLLRQLQHPNITQVLDVVPEPGSAVYVVMEYMDYDLSGLINHPQWCPDPAHIKSLMQQLLEGLGFMHERGILHRDIKGSNLLVNQQGQVKYVDFGLARSFHHTRMQELTNRVITLWYRPPELLLGTTLYGPEVDIWSLGCVVLELFLKKPVFQGQNDIDQLEQIFKTLGTPTPEIWDKFRKLPWACYMTPTTRYENRLRSTLSSKVTSSAIDLICWMLALDPTTRPSARSCLEHRFFLESPAPQPPTSFPVSGDWHEYESKAERRKRKQAAKQQQQQQGSGAA</sequence>
<feature type="compositionally biased region" description="Basic and acidic residues" evidence="10">
    <location>
        <begin position="180"/>
        <end position="214"/>
    </location>
</feature>
<evidence type="ECO:0000313" key="13">
    <source>
        <dbReference type="Proteomes" id="UP001143981"/>
    </source>
</evidence>
<keyword evidence="5 9" id="KW-0547">Nucleotide-binding</keyword>
<dbReference type="PROSITE" id="PS00108">
    <property type="entry name" value="PROTEIN_KINASE_ST"/>
    <property type="match status" value="1"/>
</dbReference>
<feature type="compositionally biased region" description="Basic and acidic residues" evidence="10">
    <location>
        <begin position="266"/>
        <end position="298"/>
    </location>
</feature>
<dbReference type="GO" id="GO:0008353">
    <property type="term" value="F:RNA polymerase II CTD heptapeptide repeat kinase activity"/>
    <property type="evidence" value="ECO:0007669"/>
    <property type="project" value="UniProtKB-EC"/>
</dbReference>
<evidence type="ECO:0000256" key="5">
    <source>
        <dbReference type="ARBA" id="ARBA00022741"/>
    </source>
</evidence>
<feature type="binding site" evidence="9">
    <location>
        <position position="447"/>
    </location>
    <ligand>
        <name>ATP</name>
        <dbReference type="ChEBI" id="CHEBI:30616"/>
    </ligand>
</feature>
<dbReference type="CDD" id="cd07840">
    <property type="entry name" value="STKc_CDK9_like"/>
    <property type="match status" value="1"/>
</dbReference>
<feature type="compositionally biased region" description="Basic and acidic residues" evidence="10">
    <location>
        <begin position="75"/>
        <end position="89"/>
    </location>
</feature>
<evidence type="ECO:0000256" key="6">
    <source>
        <dbReference type="ARBA" id="ARBA00022777"/>
    </source>
</evidence>
<keyword evidence="6 12" id="KW-0418">Kinase</keyword>
<evidence type="ECO:0000256" key="3">
    <source>
        <dbReference type="ARBA" id="ARBA00022527"/>
    </source>
</evidence>
<comment type="caution">
    <text evidence="12">The sequence shown here is derived from an EMBL/GenBank/DDBJ whole genome shotgun (WGS) entry which is preliminary data.</text>
</comment>
<keyword evidence="3 12" id="KW-0723">Serine/threonine-protein kinase</keyword>
<feature type="region of interest" description="Disordered" evidence="10">
    <location>
        <begin position="707"/>
        <end position="749"/>
    </location>
</feature>
<feature type="region of interest" description="Disordered" evidence="10">
    <location>
        <begin position="370"/>
        <end position="413"/>
    </location>
</feature>
<feature type="compositionally biased region" description="Low complexity" evidence="10">
    <location>
        <begin position="737"/>
        <end position="749"/>
    </location>
</feature>
<feature type="compositionally biased region" description="Basic and acidic residues" evidence="10">
    <location>
        <begin position="97"/>
        <end position="124"/>
    </location>
</feature>
<dbReference type="OrthoDB" id="204883at2759"/>
<dbReference type="InterPro" id="IPR017441">
    <property type="entry name" value="Protein_kinase_ATP_BS"/>
</dbReference>
<dbReference type="SMART" id="SM00220">
    <property type="entry name" value="S_TKc"/>
    <property type="match status" value="1"/>
</dbReference>
<reference evidence="12" key="1">
    <citation type="submission" date="2022-07" db="EMBL/GenBank/DDBJ databases">
        <title>Phylogenomic reconstructions and comparative analyses of Kickxellomycotina fungi.</title>
        <authorList>
            <person name="Reynolds N.K."/>
            <person name="Stajich J.E."/>
            <person name="Barry K."/>
            <person name="Grigoriev I.V."/>
            <person name="Crous P."/>
            <person name="Smith M.E."/>
        </authorList>
    </citation>
    <scope>NUCLEOTIDE SEQUENCE</scope>
    <source>
        <strain evidence="12">BCRC 34381</strain>
    </source>
</reference>
<feature type="compositionally biased region" description="Basic and acidic residues" evidence="10">
    <location>
        <begin position="157"/>
        <end position="173"/>
    </location>
</feature>
<evidence type="ECO:0000256" key="7">
    <source>
        <dbReference type="ARBA" id="ARBA00022840"/>
    </source>
</evidence>
<feature type="compositionally biased region" description="Basic and acidic residues" evidence="10">
    <location>
        <begin position="236"/>
        <end position="250"/>
    </location>
</feature>
<keyword evidence="7 9" id="KW-0067">ATP-binding</keyword>
<comment type="catalytic activity">
    <reaction evidence="8">
        <text>[DNA-directed RNA polymerase] + ATP = phospho-[DNA-directed RNA polymerase] + ADP + H(+)</text>
        <dbReference type="Rhea" id="RHEA:10216"/>
        <dbReference type="Rhea" id="RHEA-COMP:11321"/>
        <dbReference type="Rhea" id="RHEA-COMP:11322"/>
        <dbReference type="ChEBI" id="CHEBI:15378"/>
        <dbReference type="ChEBI" id="CHEBI:30616"/>
        <dbReference type="ChEBI" id="CHEBI:43176"/>
        <dbReference type="ChEBI" id="CHEBI:68546"/>
        <dbReference type="ChEBI" id="CHEBI:456216"/>
        <dbReference type="EC" id="2.7.11.23"/>
    </reaction>
</comment>
<evidence type="ECO:0000256" key="10">
    <source>
        <dbReference type="SAM" id="MobiDB-lite"/>
    </source>
</evidence>
<proteinExistence type="inferred from homology"/>
<dbReference type="GO" id="GO:0032968">
    <property type="term" value="P:positive regulation of transcription elongation by RNA polymerase II"/>
    <property type="evidence" value="ECO:0007669"/>
    <property type="project" value="TreeGrafter"/>
</dbReference>
<dbReference type="Pfam" id="PF00069">
    <property type="entry name" value="Pkinase"/>
    <property type="match status" value="1"/>
</dbReference>
<gene>
    <name evidence="12" type="primary">LSK1</name>
    <name evidence="12" type="ORF">LPJ61_002956</name>
</gene>
<keyword evidence="13" id="KW-1185">Reference proteome</keyword>
<dbReference type="GO" id="GO:0008024">
    <property type="term" value="C:cyclin/CDK positive transcription elongation factor complex"/>
    <property type="evidence" value="ECO:0007669"/>
    <property type="project" value="TreeGrafter"/>
</dbReference>
<keyword evidence="4 12" id="KW-0808">Transferase</keyword>
<feature type="compositionally biased region" description="Pro residues" evidence="10">
    <location>
        <begin position="302"/>
        <end position="341"/>
    </location>
</feature>
<dbReference type="GO" id="GO:0030332">
    <property type="term" value="F:cyclin binding"/>
    <property type="evidence" value="ECO:0007669"/>
    <property type="project" value="TreeGrafter"/>
</dbReference>
<dbReference type="FunFam" id="1.10.510.10:FF:000415">
    <property type="entry name" value="CMGC/CDK/CRK7 protein kinase, variant"/>
    <property type="match status" value="1"/>
</dbReference>
<evidence type="ECO:0000256" key="2">
    <source>
        <dbReference type="ARBA" id="ARBA00012409"/>
    </source>
</evidence>
<protein>
    <recommendedName>
        <fullName evidence="2">[RNA-polymerase]-subunit kinase</fullName>
        <ecNumber evidence="2">2.7.11.23</ecNumber>
    </recommendedName>
</protein>
<evidence type="ECO:0000256" key="4">
    <source>
        <dbReference type="ARBA" id="ARBA00022679"/>
    </source>
</evidence>
<dbReference type="PANTHER" id="PTHR24056">
    <property type="entry name" value="CELL DIVISION PROTEIN KINASE"/>
    <property type="match status" value="1"/>
</dbReference>
<dbReference type="Proteomes" id="UP001143981">
    <property type="component" value="Unassembled WGS sequence"/>
</dbReference>
<evidence type="ECO:0000256" key="9">
    <source>
        <dbReference type="PROSITE-ProRule" id="PRU10141"/>
    </source>
</evidence>
<dbReference type="InterPro" id="IPR050108">
    <property type="entry name" value="CDK"/>
</dbReference>
<evidence type="ECO:0000313" key="12">
    <source>
        <dbReference type="EMBL" id="KAJ1730545.1"/>
    </source>
</evidence>
<dbReference type="EC" id="2.7.11.23" evidence="2"/>
<dbReference type="PROSITE" id="PS00107">
    <property type="entry name" value="PROTEIN_KINASE_ATP"/>
    <property type="match status" value="1"/>
</dbReference>
<feature type="region of interest" description="Disordered" evidence="10">
    <location>
        <begin position="1"/>
        <end position="352"/>
    </location>
</feature>
<dbReference type="PANTHER" id="PTHR24056:SF546">
    <property type="entry name" value="CYCLIN-DEPENDENT KINASE 12"/>
    <property type="match status" value="1"/>
</dbReference>
<dbReference type="InterPro" id="IPR008271">
    <property type="entry name" value="Ser/Thr_kinase_AS"/>
</dbReference>
<dbReference type="PROSITE" id="PS50011">
    <property type="entry name" value="PROTEIN_KINASE_DOM"/>
    <property type="match status" value="1"/>
</dbReference>
<organism evidence="12 13">
    <name type="scientific">Coemansia biformis</name>
    <dbReference type="NCBI Taxonomy" id="1286918"/>
    <lineage>
        <taxon>Eukaryota</taxon>
        <taxon>Fungi</taxon>
        <taxon>Fungi incertae sedis</taxon>
        <taxon>Zoopagomycota</taxon>
        <taxon>Kickxellomycotina</taxon>
        <taxon>Kickxellomycetes</taxon>
        <taxon>Kickxellales</taxon>
        <taxon>Kickxellaceae</taxon>
        <taxon>Coemansia</taxon>
    </lineage>
</organism>
<dbReference type="GO" id="GO:0005524">
    <property type="term" value="F:ATP binding"/>
    <property type="evidence" value="ECO:0007669"/>
    <property type="project" value="UniProtKB-UniRule"/>
</dbReference>
<dbReference type="AlphaFoldDB" id="A0A9W8CVZ3"/>
<dbReference type="FunFam" id="3.30.200.20:FF:000927">
    <property type="entry name" value="Cyclin-dependent kinase 2"/>
    <property type="match status" value="1"/>
</dbReference>
<feature type="domain" description="Protein kinase" evidence="11">
    <location>
        <begin position="418"/>
        <end position="703"/>
    </location>
</feature>
<evidence type="ECO:0000259" key="11">
    <source>
        <dbReference type="PROSITE" id="PS50011"/>
    </source>
</evidence>
<comment type="similarity">
    <text evidence="1">Belongs to the protein kinase superfamily. CMGC Ser/Thr protein kinase family. CDC2/CDKX subfamily.</text>
</comment>
<dbReference type="Gene3D" id="3.30.200.20">
    <property type="entry name" value="Phosphorylase Kinase, domain 1"/>
    <property type="match status" value="1"/>
</dbReference>
<feature type="compositionally biased region" description="Basic and acidic residues" evidence="10">
    <location>
        <begin position="26"/>
        <end position="68"/>
    </location>
</feature>
<dbReference type="EMBL" id="JANBOI010000439">
    <property type="protein sequence ID" value="KAJ1730545.1"/>
    <property type="molecule type" value="Genomic_DNA"/>
</dbReference>
<dbReference type="Gene3D" id="1.10.510.10">
    <property type="entry name" value="Transferase(Phosphotransferase) domain 1"/>
    <property type="match status" value="1"/>
</dbReference>